<name>A0A0G4HXZ8_9ALVE</name>
<dbReference type="GO" id="GO:0016779">
    <property type="term" value="F:nucleotidyltransferase activity"/>
    <property type="evidence" value="ECO:0007669"/>
    <property type="project" value="UniProtKB-KW"/>
</dbReference>
<keyword evidence="3 6" id="KW-0808">Transferase</keyword>
<keyword evidence="2 6" id="KW-0328">Glycosyltransferase</keyword>
<feature type="compositionally biased region" description="Basic and acidic residues" evidence="7">
    <location>
        <begin position="288"/>
        <end position="310"/>
    </location>
</feature>
<dbReference type="PhylomeDB" id="A0A0G4HXZ8"/>
<dbReference type="EC" id="2.4.2.31" evidence="6"/>
<keyword evidence="6" id="KW-0521">NADP</keyword>
<organism evidence="8">
    <name type="scientific">Chromera velia CCMP2878</name>
    <dbReference type="NCBI Taxonomy" id="1169474"/>
    <lineage>
        <taxon>Eukaryota</taxon>
        <taxon>Sar</taxon>
        <taxon>Alveolata</taxon>
        <taxon>Colpodellida</taxon>
        <taxon>Chromeraceae</taxon>
        <taxon>Chromera</taxon>
    </lineage>
</organism>
<dbReference type="Pfam" id="PF01129">
    <property type="entry name" value="ART"/>
    <property type="match status" value="1"/>
</dbReference>
<comment type="similarity">
    <text evidence="1 6">Belongs to the Arg-specific ADP-ribosyltransferase family.</text>
</comment>
<evidence type="ECO:0000256" key="3">
    <source>
        <dbReference type="ARBA" id="ARBA00022679"/>
    </source>
</evidence>
<evidence type="ECO:0000256" key="2">
    <source>
        <dbReference type="ARBA" id="ARBA00022676"/>
    </source>
</evidence>
<comment type="catalytic activity">
    <reaction evidence="5 6">
        <text>L-arginyl-[protein] + NAD(+) = N(omega)-(ADP-D-ribosyl)-L-arginyl-[protein] + nicotinamide + H(+)</text>
        <dbReference type="Rhea" id="RHEA:19149"/>
        <dbReference type="Rhea" id="RHEA-COMP:10532"/>
        <dbReference type="Rhea" id="RHEA-COMP:15087"/>
        <dbReference type="ChEBI" id="CHEBI:15378"/>
        <dbReference type="ChEBI" id="CHEBI:17154"/>
        <dbReference type="ChEBI" id="CHEBI:29965"/>
        <dbReference type="ChEBI" id="CHEBI:57540"/>
        <dbReference type="ChEBI" id="CHEBI:142554"/>
        <dbReference type="EC" id="2.4.2.31"/>
    </reaction>
</comment>
<evidence type="ECO:0000256" key="4">
    <source>
        <dbReference type="ARBA" id="ARBA00022695"/>
    </source>
</evidence>
<dbReference type="InterPro" id="IPR000768">
    <property type="entry name" value="ART"/>
</dbReference>
<protein>
    <recommendedName>
        <fullName evidence="6">NAD(P)(+)--arginine ADP-ribosyltransferase</fullName>
        <ecNumber evidence="6">2.4.2.31</ecNumber>
    </recommendedName>
    <alternativeName>
        <fullName evidence="6">Mono(ADP-ribosyl)transferase</fullName>
    </alternativeName>
</protein>
<proteinExistence type="inferred from homology"/>
<feature type="compositionally biased region" description="Acidic residues" evidence="7">
    <location>
        <begin position="344"/>
        <end position="359"/>
    </location>
</feature>
<evidence type="ECO:0000256" key="1">
    <source>
        <dbReference type="ARBA" id="ARBA00009558"/>
    </source>
</evidence>
<dbReference type="SUPFAM" id="SSF56399">
    <property type="entry name" value="ADP-ribosylation"/>
    <property type="match status" value="1"/>
</dbReference>
<dbReference type="AlphaFoldDB" id="A0A0G4HXZ8"/>
<evidence type="ECO:0000256" key="7">
    <source>
        <dbReference type="SAM" id="MobiDB-lite"/>
    </source>
</evidence>
<dbReference type="EMBL" id="CDMZ01004320">
    <property type="protein sequence ID" value="CEM49387.1"/>
    <property type="molecule type" value="Genomic_DNA"/>
</dbReference>
<evidence type="ECO:0000256" key="6">
    <source>
        <dbReference type="RuleBase" id="RU361228"/>
    </source>
</evidence>
<evidence type="ECO:0000256" key="5">
    <source>
        <dbReference type="ARBA" id="ARBA00047597"/>
    </source>
</evidence>
<feature type="compositionally biased region" description="Acidic residues" evidence="7">
    <location>
        <begin position="327"/>
        <end position="337"/>
    </location>
</feature>
<dbReference type="Gene3D" id="3.90.176.10">
    <property type="entry name" value="Toxin ADP-ribosyltransferase, Chain A, domain 1"/>
    <property type="match status" value="1"/>
</dbReference>
<dbReference type="PROSITE" id="PS51996">
    <property type="entry name" value="TR_MART"/>
    <property type="match status" value="1"/>
</dbReference>
<accession>A0A0G4HXZ8</accession>
<keyword evidence="4" id="KW-0548">Nucleotidyltransferase</keyword>
<keyword evidence="6" id="KW-0520">NAD</keyword>
<evidence type="ECO:0000313" key="8">
    <source>
        <dbReference type="EMBL" id="CEM49387.1"/>
    </source>
</evidence>
<dbReference type="VEuPathDB" id="CryptoDB:Cvel_9386"/>
<feature type="region of interest" description="Disordered" evidence="7">
    <location>
        <begin position="271"/>
        <end position="359"/>
    </location>
</feature>
<reference evidence="8" key="1">
    <citation type="submission" date="2014-11" db="EMBL/GenBank/DDBJ databases">
        <authorList>
            <person name="Otto D Thomas"/>
            <person name="Naeem Raeece"/>
        </authorList>
    </citation>
    <scope>NUCLEOTIDE SEQUENCE</scope>
</reference>
<dbReference type="GO" id="GO:0106274">
    <property type="term" value="F:NAD+-protein-arginine ADP-ribosyltransferase activity"/>
    <property type="evidence" value="ECO:0007669"/>
    <property type="project" value="UniProtKB-EC"/>
</dbReference>
<gene>
    <name evidence="8" type="ORF">Cvel_9386</name>
</gene>
<sequence>MSPIDYVWAERLRSLIEDTPLKSSLAEAVATLEHLGLDMGMLRSAIKGKGREWKASGILYMSVASGGFGLPATFPLDFAVAIYIYTFGYPAVSTAVNRTMTLKEERSEAGREIGEQLQNALPYIKFLECALEALPDEYRYSGEVRRGVKWVFPSTQVHDPHSHFPKGSSMMWYDFKSTAKDPSVMTRETFCGIRPGPRTIFIIQAKNAFDIEKFSRFQGRESESEVLFRPLTSFRVLNTHKMILDPNEMVVVEKSGFPDIVSLEEIDNQDAMYGSSHTAEDSVQDQEQETKQKRPREQDRDATSSVEQRKKSGLLRVASKISRRELDSDDEDEDDASESSAIVIEDDSEDEDDQALGVQ</sequence>